<name>A0A2S7T103_9BACT</name>
<keyword evidence="6 7" id="KW-0472">Membrane</keyword>
<evidence type="ECO:0000259" key="8">
    <source>
        <dbReference type="PROSITE" id="PS50893"/>
    </source>
</evidence>
<evidence type="ECO:0000256" key="2">
    <source>
        <dbReference type="ARBA" id="ARBA00022692"/>
    </source>
</evidence>
<dbReference type="CDD" id="cd18576">
    <property type="entry name" value="ABC_6TM_bac_exporter_ABCB8_10_like"/>
    <property type="match status" value="1"/>
</dbReference>
<dbReference type="PANTHER" id="PTHR43394:SF1">
    <property type="entry name" value="ATP-BINDING CASSETTE SUB-FAMILY B MEMBER 10, MITOCHONDRIAL"/>
    <property type="match status" value="1"/>
</dbReference>
<dbReference type="GO" id="GO:0005886">
    <property type="term" value="C:plasma membrane"/>
    <property type="evidence" value="ECO:0007669"/>
    <property type="project" value="UniProtKB-SubCell"/>
</dbReference>
<dbReference type="InterPro" id="IPR017871">
    <property type="entry name" value="ABC_transporter-like_CS"/>
</dbReference>
<dbReference type="InterPro" id="IPR039421">
    <property type="entry name" value="Type_1_exporter"/>
</dbReference>
<feature type="transmembrane region" description="Helical" evidence="7">
    <location>
        <begin position="161"/>
        <end position="178"/>
    </location>
</feature>
<dbReference type="Proteomes" id="UP000239872">
    <property type="component" value="Unassembled WGS sequence"/>
</dbReference>
<evidence type="ECO:0000313" key="10">
    <source>
        <dbReference type="EMBL" id="PQJ12882.1"/>
    </source>
</evidence>
<feature type="transmembrane region" description="Helical" evidence="7">
    <location>
        <begin position="39"/>
        <end position="60"/>
    </location>
</feature>
<evidence type="ECO:0000313" key="11">
    <source>
        <dbReference type="Proteomes" id="UP000239872"/>
    </source>
</evidence>
<dbReference type="Gene3D" id="3.40.50.300">
    <property type="entry name" value="P-loop containing nucleotide triphosphate hydrolases"/>
    <property type="match status" value="1"/>
</dbReference>
<keyword evidence="2 7" id="KW-0812">Transmembrane</keyword>
<dbReference type="Pfam" id="PF00005">
    <property type="entry name" value="ABC_tran"/>
    <property type="match status" value="1"/>
</dbReference>
<comment type="caution">
    <text evidence="10">The sequence shown here is derived from an EMBL/GenBank/DDBJ whole genome shotgun (WGS) entry which is preliminary data.</text>
</comment>
<gene>
    <name evidence="10" type="ORF">CJD36_003815</name>
</gene>
<reference evidence="10 11" key="1">
    <citation type="submission" date="2018-01" db="EMBL/GenBank/DDBJ databases">
        <title>A novel member of the phylum Bacteroidetes isolated from glacier ice.</title>
        <authorList>
            <person name="Liu Q."/>
            <person name="Xin Y.-H."/>
        </authorList>
    </citation>
    <scope>NUCLEOTIDE SEQUENCE [LARGE SCALE GENOMIC DNA]</scope>
    <source>
        <strain evidence="10 11">RB1R16</strain>
    </source>
</reference>
<dbReference type="PROSITE" id="PS50929">
    <property type="entry name" value="ABC_TM1F"/>
    <property type="match status" value="1"/>
</dbReference>
<protein>
    <submittedName>
        <fullName evidence="10">Multidrug ABC transporter ATP-binding protein</fullName>
    </submittedName>
</protein>
<dbReference type="InterPro" id="IPR003439">
    <property type="entry name" value="ABC_transporter-like_ATP-bd"/>
</dbReference>
<dbReference type="GO" id="GO:0016887">
    <property type="term" value="F:ATP hydrolysis activity"/>
    <property type="evidence" value="ECO:0007669"/>
    <property type="project" value="InterPro"/>
</dbReference>
<keyword evidence="4 10" id="KW-0067">ATP-binding</keyword>
<evidence type="ECO:0000256" key="5">
    <source>
        <dbReference type="ARBA" id="ARBA00022989"/>
    </source>
</evidence>
<evidence type="ECO:0000256" key="3">
    <source>
        <dbReference type="ARBA" id="ARBA00022741"/>
    </source>
</evidence>
<organism evidence="10 11">
    <name type="scientific">Flavipsychrobacter stenotrophus</name>
    <dbReference type="NCBI Taxonomy" id="2077091"/>
    <lineage>
        <taxon>Bacteria</taxon>
        <taxon>Pseudomonadati</taxon>
        <taxon>Bacteroidota</taxon>
        <taxon>Chitinophagia</taxon>
        <taxon>Chitinophagales</taxon>
        <taxon>Chitinophagaceae</taxon>
        <taxon>Flavipsychrobacter</taxon>
    </lineage>
</organism>
<comment type="subcellular location">
    <subcellularLocation>
        <location evidence="1">Cell membrane</location>
        <topology evidence="1">Multi-pass membrane protein</topology>
    </subcellularLocation>
</comment>
<dbReference type="FunFam" id="3.40.50.300:FF:000218">
    <property type="entry name" value="Multidrug ABC transporter ATP-binding protein"/>
    <property type="match status" value="1"/>
</dbReference>
<sequence length="604" mass="67012">MARRREIPAEESPKVKFSKEAFKESLIIFKYLKPYRGTFIVGLIFIALSSGTTMAFPYLLKKLIDSAHGIGTGPLAFSPGGIALVMISVLSLQMIFSFMRIYLFTYVGENAVADMRKEIYQRLIIMPIDFFGQRRVGELSSRITADVSQIEDAVTSVLAEILRGILTLIIGIGCILYISPQMTLLMLSVIPFIIVIALVFSKRIRKLSKDAQDQLADSGTVVQETLQGISNVKAFSNEWYEIKRYDNSISNMVKLAIRNGKMRGFFVSFLMFSVFGAIVLVVWYGAGLMQRGVLSFGDLTQFVICTAFVGGTMAGFAELYSQLQKTLGATQRVRELLKEQVENVSVEQHHIENRFKLKGNVSIDHIAFSYPSRSNMEVLKDISIEAWAGEQIAIVGPSGAGKSTIVSLLLRFYDADKGHISFDGIDATDFPLSQLRSQMALVPQDILLFGGTIYENIAYGKPDATRDEVMAAAKQANAFDFISSFPEGFETVVGERGIKLSGGQRQRVAIARAILKDPVILLLDEATSALDSESEAQVQEALTNLMRNRTSFVIAHRLSTIRNADKIIVMEDGRVKEAGTHAELVEIEDGLYRSLNRLQMFKEA</sequence>
<feature type="domain" description="ABC transporter" evidence="8">
    <location>
        <begin position="361"/>
        <end position="597"/>
    </location>
</feature>
<keyword evidence="3" id="KW-0547">Nucleotide-binding</keyword>
<evidence type="ECO:0000256" key="4">
    <source>
        <dbReference type="ARBA" id="ARBA00022840"/>
    </source>
</evidence>
<dbReference type="SMART" id="SM00382">
    <property type="entry name" value="AAA"/>
    <property type="match status" value="1"/>
</dbReference>
<evidence type="ECO:0000256" key="1">
    <source>
        <dbReference type="ARBA" id="ARBA00004651"/>
    </source>
</evidence>
<keyword evidence="11" id="KW-1185">Reference proteome</keyword>
<evidence type="ECO:0000259" key="9">
    <source>
        <dbReference type="PROSITE" id="PS50929"/>
    </source>
</evidence>
<proteinExistence type="predicted"/>
<dbReference type="GO" id="GO:0015421">
    <property type="term" value="F:ABC-type oligopeptide transporter activity"/>
    <property type="evidence" value="ECO:0007669"/>
    <property type="project" value="TreeGrafter"/>
</dbReference>
<dbReference type="SUPFAM" id="SSF52540">
    <property type="entry name" value="P-loop containing nucleoside triphosphate hydrolases"/>
    <property type="match status" value="1"/>
</dbReference>
<keyword evidence="5 7" id="KW-1133">Transmembrane helix</keyword>
<dbReference type="PANTHER" id="PTHR43394">
    <property type="entry name" value="ATP-DEPENDENT PERMEASE MDL1, MITOCHONDRIAL"/>
    <property type="match status" value="1"/>
</dbReference>
<dbReference type="InterPro" id="IPR003593">
    <property type="entry name" value="AAA+_ATPase"/>
</dbReference>
<feature type="transmembrane region" description="Helical" evidence="7">
    <location>
        <begin position="184"/>
        <end position="201"/>
    </location>
</feature>
<dbReference type="InterPro" id="IPR036640">
    <property type="entry name" value="ABC1_TM_sf"/>
</dbReference>
<dbReference type="PROSITE" id="PS50893">
    <property type="entry name" value="ABC_TRANSPORTER_2"/>
    <property type="match status" value="1"/>
</dbReference>
<dbReference type="RefSeq" id="WP_105037766.1">
    <property type="nucleotide sequence ID" value="NZ_PPSL01000001.1"/>
</dbReference>
<dbReference type="AlphaFoldDB" id="A0A2S7T103"/>
<dbReference type="InterPro" id="IPR011527">
    <property type="entry name" value="ABC1_TM_dom"/>
</dbReference>
<feature type="domain" description="ABC transmembrane type-1" evidence="9">
    <location>
        <begin position="40"/>
        <end position="325"/>
    </location>
</feature>
<dbReference type="OrthoDB" id="9769115at2"/>
<accession>A0A2S7T103</accession>
<dbReference type="Pfam" id="PF00664">
    <property type="entry name" value="ABC_membrane"/>
    <property type="match status" value="1"/>
</dbReference>
<dbReference type="GO" id="GO:0005524">
    <property type="term" value="F:ATP binding"/>
    <property type="evidence" value="ECO:0007669"/>
    <property type="project" value="UniProtKB-KW"/>
</dbReference>
<feature type="transmembrane region" description="Helical" evidence="7">
    <location>
        <begin position="264"/>
        <end position="287"/>
    </location>
</feature>
<evidence type="ECO:0000256" key="7">
    <source>
        <dbReference type="SAM" id="Phobius"/>
    </source>
</evidence>
<feature type="transmembrane region" description="Helical" evidence="7">
    <location>
        <begin position="80"/>
        <end position="107"/>
    </location>
</feature>
<dbReference type="SUPFAM" id="SSF90123">
    <property type="entry name" value="ABC transporter transmembrane region"/>
    <property type="match status" value="1"/>
</dbReference>
<dbReference type="PROSITE" id="PS00211">
    <property type="entry name" value="ABC_TRANSPORTER_1"/>
    <property type="match status" value="1"/>
</dbReference>
<dbReference type="EMBL" id="PPSL01000001">
    <property type="protein sequence ID" value="PQJ12882.1"/>
    <property type="molecule type" value="Genomic_DNA"/>
</dbReference>
<dbReference type="Gene3D" id="1.20.1560.10">
    <property type="entry name" value="ABC transporter type 1, transmembrane domain"/>
    <property type="match status" value="1"/>
</dbReference>
<dbReference type="InterPro" id="IPR027417">
    <property type="entry name" value="P-loop_NTPase"/>
</dbReference>
<evidence type="ECO:0000256" key="6">
    <source>
        <dbReference type="ARBA" id="ARBA00023136"/>
    </source>
</evidence>